<dbReference type="EMBL" id="UZAD01002100">
    <property type="protein sequence ID" value="VDN85590.1"/>
    <property type="molecule type" value="Genomic_DNA"/>
</dbReference>
<reference evidence="2 3" key="2">
    <citation type="submission" date="2018-11" db="EMBL/GenBank/DDBJ databases">
        <authorList>
            <consortium name="Pathogen Informatics"/>
        </authorList>
    </citation>
    <scope>NUCLEOTIDE SEQUENCE [LARGE SCALE GENOMIC DNA]</scope>
</reference>
<keyword evidence="3" id="KW-1185">Reference proteome</keyword>
<evidence type="ECO:0000256" key="1">
    <source>
        <dbReference type="SAM" id="Phobius"/>
    </source>
</evidence>
<dbReference type="AlphaFoldDB" id="A0A0N4T8A3"/>
<organism evidence="4">
    <name type="scientific">Brugia pahangi</name>
    <name type="common">Filarial nematode worm</name>
    <dbReference type="NCBI Taxonomy" id="6280"/>
    <lineage>
        <taxon>Eukaryota</taxon>
        <taxon>Metazoa</taxon>
        <taxon>Ecdysozoa</taxon>
        <taxon>Nematoda</taxon>
        <taxon>Chromadorea</taxon>
        <taxon>Rhabditida</taxon>
        <taxon>Spirurina</taxon>
        <taxon>Spiruromorpha</taxon>
        <taxon>Filarioidea</taxon>
        <taxon>Onchocercidae</taxon>
        <taxon>Brugia</taxon>
    </lineage>
</organism>
<sequence>MDNMCLCKHISSSTSSLTSPSSLSFMLLQIIITTIIWLLLPFFSHRFALLVNSQQIDCDILNPRCREHSRQMIHGTTLKSKTSRCLQKDIWLIPGNADASCC</sequence>
<name>A0A0N4T8A3_BRUPA</name>
<evidence type="ECO:0000313" key="2">
    <source>
        <dbReference type="EMBL" id="VDN85590.1"/>
    </source>
</evidence>
<feature type="transmembrane region" description="Helical" evidence="1">
    <location>
        <begin position="23"/>
        <end position="43"/>
    </location>
</feature>
<evidence type="ECO:0000313" key="3">
    <source>
        <dbReference type="Proteomes" id="UP000278627"/>
    </source>
</evidence>
<proteinExistence type="predicted"/>
<gene>
    <name evidence="2" type="ORF">BPAG_LOCUS4404</name>
</gene>
<protein>
    <submittedName>
        <fullName evidence="4">Secreted protein</fullName>
    </submittedName>
</protein>
<accession>A0A0N4T8A3</accession>
<keyword evidence="1" id="KW-0472">Membrane</keyword>
<dbReference type="WBParaSite" id="BPAG_0000444001-mRNA-1">
    <property type="protein sequence ID" value="BPAG_0000444001-mRNA-1"/>
    <property type="gene ID" value="BPAG_0000444001"/>
</dbReference>
<keyword evidence="1" id="KW-1133">Transmembrane helix</keyword>
<keyword evidence="1" id="KW-0812">Transmembrane</keyword>
<reference evidence="4" key="1">
    <citation type="submission" date="2017-02" db="UniProtKB">
        <authorList>
            <consortium name="WormBaseParasite"/>
        </authorList>
    </citation>
    <scope>IDENTIFICATION</scope>
</reference>
<dbReference type="Proteomes" id="UP000278627">
    <property type="component" value="Unassembled WGS sequence"/>
</dbReference>
<evidence type="ECO:0000313" key="4">
    <source>
        <dbReference type="WBParaSite" id="BPAG_0000444001-mRNA-1"/>
    </source>
</evidence>